<reference evidence="3" key="1">
    <citation type="submission" date="2016-10" db="EMBL/GenBank/DDBJ databases">
        <authorList>
            <person name="Varghese N."/>
            <person name="Submissions S."/>
        </authorList>
    </citation>
    <scope>NUCLEOTIDE SEQUENCE [LARGE SCALE GENOMIC DNA]</scope>
    <source>
        <strain evidence="3">IBRC-M 10655</strain>
    </source>
</reference>
<dbReference type="Pfam" id="PF00561">
    <property type="entry name" value="Abhydrolase_1"/>
    <property type="match status" value="1"/>
</dbReference>
<dbReference type="AlphaFoldDB" id="A0A1H0N8U4"/>
<dbReference type="EMBL" id="FNJB01000005">
    <property type="protein sequence ID" value="SDO89097.1"/>
    <property type="molecule type" value="Genomic_DNA"/>
</dbReference>
<evidence type="ECO:0000313" key="3">
    <source>
        <dbReference type="Proteomes" id="UP000199651"/>
    </source>
</evidence>
<dbReference type="RefSeq" id="WP_091375614.1">
    <property type="nucleotide sequence ID" value="NZ_FNDV01000002.1"/>
</dbReference>
<dbReference type="InterPro" id="IPR050266">
    <property type="entry name" value="AB_hydrolase_sf"/>
</dbReference>
<evidence type="ECO:0000259" key="1">
    <source>
        <dbReference type="Pfam" id="PF00561"/>
    </source>
</evidence>
<dbReference type="PANTHER" id="PTHR43798:SF33">
    <property type="entry name" value="HYDROLASE, PUTATIVE (AFU_ORTHOLOGUE AFUA_2G14860)-RELATED"/>
    <property type="match status" value="1"/>
</dbReference>
<protein>
    <submittedName>
        <fullName evidence="2">Pimeloyl-ACP methyl ester carboxylesterase</fullName>
    </submittedName>
</protein>
<organism evidence="2 3">
    <name type="scientific">Actinokineospora alba</name>
    <dbReference type="NCBI Taxonomy" id="504798"/>
    <lineage>
        <taxon>Bacteria</taxon>
        <taxon>Bacillati</taxon>
        <taxon>Actinomycetota</taxon>
        <taxon>Actinomycetes</taxon>
        <taxon>Pseudonocardiales</taxon>
        <taxon>Pseudonocardiaceae</taxon>
        <taxon>Actinokineospora</taxon>
    </lineage>
</organism>
<dbReference type="PRINTS" id="PR00111">
    <property type="entry name" value="ABHYDROLASE"/>
</dbReference>
<feature type="domain" description="AB hydrolase-1" evidence="1">
    <location>
        <begin position="25"/>
        <end position="129"/>
    </location>
</feature>
<dbReference type="SUPFAM" id="SSF53474">
    <property type="entry name" value="alpha/beta-Hydrolases"/>
    <property type="match status" value="1"/>
</dbReference>
<dbReference type="PANTHER" id="PTHR43798">
    <property type="entry name" value="MONOACYLGLYCEROL LIPASE"/>
    <property type="match status" value="1"/>
</dbReference>
<dbReference type="Proteomes" id="UP000199651">
    <property type="component" value="Unassembled WGS sequence"/>
</dbReference>
<accession>A0A1H0N8U4</accession>
<dbReference type="STRING" id="504798.SAMN05421871_102302"/>
<keyword evidence="3" id="KW-1185">Reference proteome</keyword>
<proteinExistence type="predicted"/>
<dbReference type="GO" id="GO:0003824">
    <property type="term" value="F:catalytic activity"/>
    <property type="evidence" value="ECO:0007669"/>
    <property type="project" value="UniProtKB-ARBA"/>
</dbReference>
<dbReference type="InterPro" id="IPR029058">
    <property type="entry name" value="AB_hydrolase_fold"/>
</dbReference>
<sequence length="270" mass="28830">MPKLSRVPVPGGDLTVATWGDGGRPVLAIHGITASHLAWAEVARLHQGRIIAPDLRGRGGSSGLPGPFGMAAHAEDCVAVLDALGIEQATVVGHSMGGFVAATLAHRHPSRVHDLILVDGGAPLPEIGMDIEAQLGPAIRRLSMRFASVEEYRDFWRGHPAFADWSPAIESYVDYDLTGTPPNLRSRVNADAVRADFRDLHTKSPAFDAVPAGTVFLRAERGLLDEPVPLYPNPEEFADRVRVRTIAGTNHYTILFGADGAHAVAAELVP</sequence>
<name>A0A1H0N8U4_9PSEU</name>
<gene>
    <name evidence="2" type="ORF">SAMN05192558_105252</name>
</gene>
<dbReference type="OrthoDB" id="63962at2"/>
<dbReference type="GO" id="GO:0016020">
    <property type="term" value="C:membrane"/>
    <property type="evidence" value="ECO:0007669"/>
    <property type="project" value="TreeGrafter"/>
</dbReference>
<dbReference type="Gene3D" id="3.40.50.1820">
    <property type="entry name" value="alpha/beta hydrolase"/>
    <property type="match status" value="1"/>
</dbReference>
<evidence type="ECO:0000313" key="2">
    <source>
        <dbReference type="EMBL" id="SDO89097.1"/>
    </source>
</evidence>
<dbReference type="InterPro" id="IPR000073">
    <property type="entry name" value="AB_hydrolase_1"/>
</dbReference>